<dbReference type="GO" id="GO:0009254">
    <property type="term" value="P:peptidoglycan turnover"/>
    <property type="evidence" value="ECO:0007669"/>
    <property type="project" value="UniProtKB-UniRule"/>
</dbReference>
<comment type="function">
    <text evidence="10">Plays a role in peptidoglycan recycling by cleaving the terminal beta-1,4-linked N-acetylglucosamine (GlcNAc) from peptide-linked peptidoglycan fragments, giving rise to free GlcNAc, anhydro-N-acetylmuramic acid and anhydro-N-acetylmuramic acid-linked peptides.</text>
</comment>
<sequence>MSAQLGPVMLDLASMALDDEERELLMHPAVGGVILFTRNLESPAQARGLCESIRELRPQLLIAVDHEGGRVQRLRTGVTRLPPMAAFDRLHAEAPESTLALLRDTGWLMGLELAACGFDFSFAPVLDVDDDRCPAIGDRAFSADPERVALLAGALIDGLDEAGMVALGKHYPGHGGVDVDSHHELPIDPRPFEALRAHDLVPFERLSPRLGGVMPSHVRYIAFDDQPAGFSVRWLEYLRSEIGFRGAVLSDDLGMQGAHFAGSPADRAQRALEAGCDMVLICNDRAAALAVLEAVSYDPVRSRRLNALRYDHPRPDLGSVDALGRWRTTHVQLEQLAEEHGY</sequence>
<feature type="active site" description="Proton donor/acceptor" evidence="10">
    <location>
        <position position="182"/>
    </location>
</feature>
<gene>
    <name evidence="10" type="primary">nagZ</name>
    <name evidence="12" type="ORF">A5892_11055</name>
</gene>
<evidence type="ECO:0000256" key="5">
    <source>
        <dbReference type="ARBA" id="ARBA00022960"/>
    </source>
</evidence>
<dbReference type="Gene3D" id="3.20.20.300">
    <property type="entry name" value="Glycoside hydrolase, family 3, N-terminal domain"/>
    <property type="match status" value="1"/>
</dbReference>
<dbReference type="GO" id="GO:0005975">
    <property type="term" value="P:carbohydrate metabolic process"/>
    <property type="evidence" value="ECO:0007669"/>
    <property type="project" value="InterPro"/>
</dbReference>
<name>A0A172YFE0_9GAMM</name>
<protein>
    <recommendedName>
        <fullName evidence="10">Beta-hexosaminidase</fullName>
        <ecNumber evidence="10">3.2.1.52</ecNumber>
    </recommendedName>
    <alternativeName>
        <fullName evidence="10">Beta-N-acetylhexosaminidase</fullName>
    </alternativeName>
    <alternativeName>
        <fullName evidence="10">N-acetyl-beta-glucosaminidase</fullName>
    </alternativeName>
</protein>
<comment type="subcellular location">
    <subcellularLocation>
        <location evidence="10">Cytoplasm</location>
    </subcellularLocation>
</comment>
<evidence type="ECO:0000259" key="11">
    <source>
        <dbReference type="Pfam" id="PF00933"/>
    </source>
</evidence>
<keyword evidence="3 10" id="KW-0132">Cell division</keyword>
<dbReference type="GO" id="GO:0051301">
    <property type="term" value="P:cell division"/>
    <property type="evidence" value="ECO:0007669"/>
    <property type="project" value="UniProtKB-KW"/>
</dbReference>
<keyword evidence="7 10" id="KW-0326">Glycosidase</keyword>
<evidence type="ECO:0000256" key="8">
    <source>
        <dbReference type="ARBA" id="ARBA00023306"/>
    </source>
</evidence>
<evidence type="ECO:0000256" key="4">
    <source>
        <dbReference type="ARBA" id="ARBA00022801"/>
    </source>
</evidence>
<proteinExistence type="inferred from homology"/>
<feature type="binding site" evidence="10">
    <location>
        <position position="139"/>
    </location>
    <ligand>
        <name>substrate</name>
    </ligand>
</feature>
<evidence type="ECO:0000313" key="12">
    <source>
        <dbReference type="EMBL" id="ANF57934.1"/>
    </source>
</evidence>
<dbReference type="InterPro" id="IPR036962">
    <property type="entry name" value="Glyco_hydro_3_N_sf"/>
</dbReference>
<dbReference type="STRING" id="376489.A5892_11055"/>
<keyword evidence="5 10" id="KW-0133">Cell shape</keyword>
<dbReference type="InterPro" id="IPR001764">
    <property type="entry name" value="Glyco_hydro_3_N"/>
</dbReference>
<feature type="domain" description="Glycoside hydrolase family 3 N-terminal" evidence="11">
    <location>
        <begin position="12"/>
        <end position="294"/>
    </location>
</feature>
<evidence type="ECO:0000256" key="7">
    <source>
        <dbReference type="ARBA" id="ARBA00023295"/>
    </source>
</evidence>
<dbReference type="EC" id="3.2.1.52" evidence="10"/>
<dbReference type="AlphaFoldDB" id="A0A172YFE0"/>
<dbReference type="GO" id="GO:0004563">
    <property type="term" value="F:beta-N-acetylhexosaminidase activity"/>
    <property type="evidence" value="ECO:0007669"/>
    <property type="project" value="UniProtKB-UniRule"/>
</dbReference>
<dbReference type="PANTHER" id="PTHR30480">
    <property type="entry name" value="BETA-HEXOSAMINIDASE-RELATED"/>
    <property type="match status" value="1"/>
</dbReference>
<comment type="catalytic activity">
    <reaction evidence="1 10">
        <text>Hydrolysis of terminal non-reducing N-acetyl-D-hexosamine residues in N-acetyl-beta-D-hexosaminides.</text>
        <dbReference type="EC" id="3.2.1.52"/>
    </reaction>
</comment>
<feature type="site" description="Important for catalytic activity" evidence="10">
    <location>
        <position position="180"/>
    </location>
</feature>
<dbReference type="GO" id="GO:0008360">
    <property type="term" value="P:regulation of cell shape"/>
    <property type="evidence" value="ECO:0007669"/>
    <property type="project" value="UniProtKB-KW"/>
</dbReference>
<accession>A0A172YFE0</accession>
<comment type="pathway">
    <text evidence="10">Cell wall biogenesis; peptidoglycan recycling.</text>
</comment>
<keyword evidence="9 10" id="KW-0961">Cell wall biogenesis/degradation</keyword>
<dbReference type="EMBL" id="CP015243">
    <property type="protein sequence ID" value="ANF57934.1"/>
    <property type="molecule type" value="Genomic_DNA"/>
</dbReference>
<dbReference type="InterPro" id="IPR017853">
    <property type="entry name" value="GH"/>
</dbReference>
<organism evidence="12 13">
    <name type="scientific">Halotalea alkalilenta</name>
    <dbReference type="NCBI Taxonomy" id="376489"/>
    <lineage>
        <taxon>Bacteria</taxon>
        <taxon>Pseudomonadati</taxon>
        <taxon>Pseudomonadota</taxon>
        <taxon>Gammaproteobacteria</taxon>
        <taxon>Oceanospirillales</taxon>
        <taxon>Halomonadaceae</taxon>
        <taxon>Halotalea</taxon>
    </lineage>
</organism>
<dbReference type="SUPFAM" id="SSF51445">
    <property type="entry name" value="(Trans)glycosidases"/>
    <property type="match status" value="1"/>
</dbReference>
<dbReference type="HAMAP" id="MF_00364">
    <property type="entry name" value="NagZ"/>
    <property type="match status" value="1"/>
</dbReference>
<dbReference type="GO" id="GO:0071555">
    <property type="term" value="P:cell wall organization"/>
    <property type="evidence" value="ECO:0007669"/>
    <property type="project" value="UniProtKB-KW"/>
</dbReference>
<dbReference type="GO" id="GO:0005737">
    <property type="term" value="C:cytoplasm"/>
    <property type="evidence" value="ECO:0007669"/>
    <property type="project" value="UniProtKB-SubCell"/>
</dbReference>
<keyword evidence="4 10" id="KW-0378">Hydrolase</keyword>
<keyword evidence="2 10" id="KW-0963">Cytoplasm</keyword>
<dbReference type="UniPathway" id="UPA00544"/>
<evidence type="ECO:0000313" key="13">
    <source>
        <dbReference type="Proteomes" id="UP000077875"/>
    </source>
</evidence>
<keyword evidence="8 10" id="KW-0131">Cell cycle</keyword>
<dbReference type="KEGG" id="haa:A5892_11055"/>
<evidence type="ECO:0000256" key="3">
    <source>
        <dbReference type="ARBA" id="ARBA00022618"/>
    </source>
</evidence>
<keyword evidence="13" id="KW-1185">Reference proteome</keyword>
<dbReference type="PANTHER" id="PTHR30480:SF13">
    <property type="entry name" value="BETA-HEXOSAMINIDASE"/>
    <property type="match status" value="1"/>
</dbReference>
<feature type="binding site" evidence="10">
    <location>
        <position position="65"/>
    </location>
    <ligand>
        <name>substrate</name>
    </ligand>
</feature>
<dbReference type="NCBIfam" id="NF003740">
    <property type="entry name" value="PRK05337.1"/>
    <property type="match status" value="1"/>
</dbReference>
<evidence type="ECO:0000256" key="9">
    <source>
        <dbReference type="ARBA" id="ARBA00023316"/>
    </source>
</evidence>
<evidence type="ECO:0000256" key="6">
    <source>
        <dbReference type="ARBA" id="ARBA00022984"/>
    </source>
</evidence>
<dbReference type="InterPro" id="IPR050226">
    <property type="entry name" value="NagZ_Beta-hexosaminidase"/>
</dbReference>
<dbReference type="InterPro" id="IPR022956">
    <property type="entry name" value="Beta_hexosaminidase_bac"/>
</dbReference>
<dbReference type="RefSeq" id="WP_064122851.1">
    <property type="nucleotide sequence ID" value="NZ_CP015243.1"/>
</dbReference>
<reference evidence="12 13" key="1">
    <citation type="submission" date="2016-04" db="EMBL/GenBank/DDBJ databases">
        <title>Complete Genome Sequence of Halotalea alkalilenta IHB B 13600.</title>
        <authorList>
            <person name="Swarnkar M.K."/>
            <person name="Sharma A."/>
            <person name="Kaushal K."/>
            <person name="Soni R."/>
            <person name="Rana S."/>
            <person name="Singh A.K."/>
            <person name="Gulati A."/>
        </authorList>
    </citation>
    <scope>NUCLEOTIDE SEQUENCE [LARGE SCALE GENOMIC DNA]</scope>
    <source>
        <strain evidence="12 13">IHB B 13600</strain>
    </source>
</reference>
<comment type="similarity">
    <text evidence="10">Belongs to the glycosyl hydrolase 3 family. NagZ subfamily.</text>
</comment>
<evidence type="ECO:0000256" key="1">
    <source>
        <dbReference type="ARBA" id="ARBA00001231"/>
    </source>
</evidence>
<keyword evidence="6 10" id="KW-0573">Peptidoglycan synthesis</keyword>
<feature type="active site" description="Nucleophile" evidence="10">
    <location>
        <position position="251"/>
    </location>
</feature>
<dbReference type="Proteomes" id="UP000077875">
    <property type="component" value="Chromosome"/>
</dbReference>
<evidence type="ECO:0000256" key="10">
    <source>
        <dbReference type="HAMAP-Rule" id="MF_00364"/>
    </source>
</evidence>
<evidence type="ECO:0000256" key="2">
    <source>
        <dbReference type="ARBA" id="ARBA00022490"/>
    </source>
</evidence>
<dbReference type="GO" id="GO:0009252">
    <property type="term" value="P:peptidoglycan biosynthetic process"/>
    <property type="evidence" value="ECO:0007669"/>
    <property type="project" value="UniProtKB-KW"/>
</dbReference>
<feature type="binding site" evidence="10">
    <location>
        <position position="73"/>
    </location>
    <ligand>
        <name>substrate</name>
    </ligand>
</feature>
<dbReference type="Pfam" id="PF00933">
    <property type="entry name" value="Glyco_hydro_3"/>
    <property type="match status" value="1"/>
</dbReference>
<feature type="binding site" evidence="10">
    <location>
        <begin position="169"/>
        <end position="170"/>
    </location>
    <ligand>
        <name>substrate</name>
    </ligand>
</feature>